<dbReference type="InterPro" id="IPR036514">
    <property type="entry name" value="SGNH_hydro_sf"/>
</dbReference>
<dbReference type="GO" id="GO:0004064">
    <property type="term" value="F:arylesterase activity"/>
    <property type="evidence" value="ECO:0007669"/>
    <property type="project" value="UniProtKB-EC"/>
</dbReference>
<dbReference type="STRING" id="396588.Tgr7_2116"/>
<dbReference type="eggNOG" id="COG2755">
    <property type="taxonomic scope" value="Bacteria"/>
</dbReference>
<dbReference type="Pfam" id="PF13472">
    <property type="entry name" value="Lipase_GDSL_2"/>
    <property type="match status" value="1"/>
</dbReference>
<dbReference type="Proteomes" id="UP000002383">
    <property type="component" value="Chromosome"/>
</dbReference>
<name>B8GTV2_THISH</name>
<sequence>MFVVVFHVFLAAPVLADAQERHTLVVLGDSLSAAYGMAEREGWVALLERRLSDEDLPWRLVNASISGDTTRGGLTRLPRVLERHEPALVIIELGGNDGLRGVHPNIMIDEMRENLAELVRLSRESGAEVLLLGMHLPPNYGNHFTERFHAVYHEVAREHGVPLVPFFLEGVAEDRALMQPDGIHPTAEAQARMLENVWETLKPMLERRVAGS</sequence>
<dbReference type="PANTHER" id="PTHR30383:SF24">
    <property type="entry name" value="THIOESTERASE 1_PROTEASE 1_LYSOPHOSPHOLIPASE L1"/>
    <property type="match status" value="1"/>
</dbReference>
<organism evidence="2 3">
    <name type="scientific">Thioalkalivibrio sulfidiphilus (strain HL-EbGR7)</name>
    <dbReference type="NCBI Taxonomy" id="396588"/>
    <lineage>
        <taxon>Bacteria</taxon>
        <taxon>Pseudomonadati</taxon>
        <taxon>Pseudomonadota</taxon>
        <taxon>Gammaproteobacteria</taxon>
        <taxon>Chromatiales</taxon>
        <taxon>Ectothiorhodospiraceae</taxon>
        <taxon>Thioalkalivibrio</taxon>
    </lineage>
</organism>
<feature type="domain" description="SGNH hydrolase-type esterase" evidence="1">
    <location>
        <begin position="26"/>
        <end position="191"/>
    </location>
</feature>
<dbReference type="EC" id="3.1.1.2" evidence="2"/>
<evidence type="ECO:0000313" key="3">
    <source>
        <dbReference type="Proteomes" id="UP000002383"/>
    </source>
</evidence>
<keyword evidence="2" id="KW-0378">Hydrolase</keyword>
<gene>
    <name evidence="2" type="ordered locus">Tgr7_2116</name>
</gene>
<dbReference type="InterPro" id="IPR051532">
    <property type="entry name" value="Ester_Hydrolysis_Enzymes"/>
</dbReference>
<dbReference type="InterPro" id="IPR013830">
    <property type="entry name" value="SGNH_hydro"/>
</dbReference>
<evidence type="ECO:0000259" key="1">
    <source>
        <dbReference type="Pfam" id="PF13472"/>
    </source>
</evidence>
<dbReference type="KEGG" id="tgr:Tgr7_2116"/>
<dbReference type="SUPFAM" id="SSF52266">
    <property type="entry name" value="SGNH hydrolase"/>
    <property type="match status" value="1"/>
</dbReference>
<dbReference type="PANTHER" id="PTHR30383">
    <property type="entry name" value="THIOESTERASE 1/PROTEASE 1/LYSOPHOSPHOLIPASE L1"/>
    <property type="match status" value="1"/>
</dbReference>
<reference evidence="2 3" key="1">
    <citation type="journal article" date="2011" name="Stand. Genomic Sci.">
        <title>Complete genome sequence of 'Thioalkalivibrio sulfidophilus' HL-EbGr7.</title>
        <authorList>
            <person name="Muyzer G."/>
            <person name="Sorokin D.Y."/>
            <person name="Mavromatis K."/>
            <person name="Lapidus A."/>
            <person name="Clum A."/>
            <person name="Ivanova N."/>
            <person name="Pati A."/>
            <person name="d'Haeseleer P."/>
            <person name="Woyke T."/>
            <person name="Kyrpides N.C."/>
        </authorList>
    </citation>
    <scope>NUCLEOTIDE SEQUENCE [LARGE SCALE GENOMIC DNA]</scope>
    <source>
        <strain evidence="2 3">HL-EbGR7</strain>
    </source>
</reference>
<dbReference type="HOGENOM" id="CLU_051180_3_0_6"/>
<dbReference type="EMBL" id="CP001339">
    <property type="protein sequence ID" value="ACL73196.1"/>
    <property type="molecule type" value="Genomic_DNA"/>
</dbReference>
<dbReference type="CDD" id="cd01822">
    <property type="entry name" value="Lysophospholipase_L1_like"/>
    <property type="match status" value="1"/>
</dbReference>
<dbReference type="AlphaFoldDB" id="B8GTV2"/>
<dbReference type="GO" id="GO:0004622">
    <property type="term" value="F:phosphatidylcholine lysophospholipase activity"/>
    <property type="evidence" value="ECO:0007669"/>
    <property type="project" value="TreeGrafter"/>
</dbReference>
<evidence type="ECO:0000313" key="2">
    <source>
        <dbReference type="EMBL" id="ACL73196.1"/>
    </source>
</evidence>
<accession>B8GTV2</accession>
<keyword evidence="3" id="KW-1185">Reference proteome</keyword>
<dbReference type="Gene3D" id="3.40.50.1110">
    <property type="entry name" value="SGNH hydrolase"/>
    <property type="match status" value="1"/>
</dbReference>
<protein>
    <submittedName>
        <fullName evidence="2">Arylesterase</fullName>
        <ecNumber evidence="2">3.1.1.2</ecNumber>
    </submittedName>
</protein>
<proteinExistence type="predicted"/>